<proteinExistence type="predicted"/>
<evidence type="ECO:0008006" key="3">
    <source>
        <dbReference type="Google" id="ProtNLM"/>
    </source>
</evidence>
<dbReference type="AlphaFoldDB" id="A0AAV5V9C4"/>
<organism evidence="1 2">
    <name type="scientific">Pristionchus fissidentatus</name>
    <dbReference type="NCBI Taxonomy" id="1538716"/>
    <lineage>
        <taxon>Eukaryota</taxon>
        <taxon>Metazoa</taxon>
        <taxon>Ecdysozoa</taxon>
        <taxon>Nematoda</taxon>
        <taxon>Chromadorea</taxon>
        <taxon>Rhabditida</taxon>
        <taxon>Rhabditina</taxon>
        <taxon>Diplogasteromorpha</taxon>
        <taxon>Diplogasteroidea</taxon>
        <taxon>Neodiplogasteridae</taxon>
        <taxon>Pristionchus</taxon>
    </lineage>
</organism>
<evidence type="ECO:0000313" key="2">
    <source>
        <dbReference type="Proteomes" id="UP001432322"/>
    </source>
</evidence>
<gene>
    <name evidence="1" type="ORF">PFISCL1PPCAC_6704</name>
</gene>
<feature type="non-terminal residue" evidence="1">
    <location>
        <position position="1"/>
    </location>
</feature>
<protein>
    <recommendedName>
        <fullName evidence="3">Secreted protein</fullName>
    </recommendedName>
</protein>
<keyword evidence="2" id="KW-1185">Reference proteome</keyword>
<reference evidence="1" key="1">
    <citation type="submission" date="2023-10" db="EMBL/GenBank/DDBJ databases">
        <title>Genome assembly of Pristionchus species.</title>
        <authorList>
            <person name="Yoshida K."/>
            <person name="Sommer R.J."/>
        </authorList>
    </citation>
    <scope>NUCLEOTIDE SEQUENCE</scope>
    <source>
        <strain evidence="1">RS5133</strain>
    </source>
</reference>
<sequence length="102" mass="12219">LLLLFLLPLLFSVRFSCLLRFRNLEYLNLIIAPFFFCFNPPFLLRSRRIAAFHPLSPFLSSPFFFRVAHLAKQIFHFISTHCRRLYSRRVSDLENLKVKKVD</sequence>
<comment type="caution">
    <text evidence="1">The sequence shown here is derived from an EMBL/GenBank/DDBJ whole genome shotgun (WGS) entry which is preliminary data.</text>
</comment>
<evidence type="ECO:0000313" key="1">
    <source>
        <dbReference type="EMBL" id="GMT15407.1"/>
    </source>
</evidence>
<dbReference type="Proteomes" id="UP001432322">
    <property type="component" value="Unassembled WGS sequence"/>
</dbReference>
<accession>A0AAV5V9C4</accession>
<dbReference type="EMBL" id="BTSY01000002">
    <property type="protein sequence ID" value="GMT15407.1"/>
    <property type="molecule type" value="Genomic_DNA"/>
</dbReference>
<name>A0AAV5V9C4_9BILA</name>